<keyword evidence="3" id="KW-1185">Reference proteome</keyword>
<dbReference type="EMBL" id="QJKJ01010101">
    <property type="protein sequence ID" value="RDX74665.1"/>
    <property type="molecule type" value="Genomic_DNA"/>
</dbReference>
<evidence type="ECO:0000256" key="1">
    <source>
        <dbReference type="SAM" id="MobiDB-lite"/>
    </source>
</evidence>
<dbReference type="OrthoDB" id="1431642at2759"/>
<evidence type="ECO:0000313" key="2">
    <source>
        <dbReference type="EMBL" id="RDX74665.1"/>
    </source>
</evidence>
<feature type="non-terminal residue" evidence="2">
    <location>
        <position position="1"/>
    </location>
</feature>
<organism evidence="2 3">
    <name type="scientific">Mucuna pruriens</name>
    <name type="common">Velvet bean</name>
    <name type="synonym">Dolichos pruriens</name>
    <dbReference type="NCBI Taxonomy" id="157652"/>
    <lineage>
        <taxon>Eukaryota</taxon>
        <taxon>Viridiplantae</taxon>
        <taxon>Streptophyta</taxon>
        <taxon>Embryophyta</taxon>
        <taxon>Tracheophyta</taxon>
        <taxon>Spermatophyta</taxon>
        <taxon>Magnoliopsida</taxon>
        <taxon>eudicotyledons</taxon>
        <taxon>Gunneridae</taxon>
        <taxon>Pentapetalae</taxon>
        <taxon>rosids</taxon>
        <taxon>fabids</taxon>
        <taxon>Fabales</taxon>
        <taxon>Fabaceae</taxon>
        <taxon>Papilionoideae</taxon>
        <taxon>50 kb inversion clade</taxon>
        <taxon>NPAAA clade</taxon>
        <taxon>indigoferoid/millettioid clade</taxon>
        <taxon>Phaseoleae</taxon>
        <taxon>Mucuna</taxon>
    </lineage>
</organism>
<dbReference type="Proteomes" id="UP000257109">
    <property type="component" value="Unassembled WGS sequence"/>
</dbReference>
<name>A0A371F8P5_MUCPR</name>
<sequence length="118" mass="14006">MLVECEHMNIRRKHLGKLLVNPKTHRFVEQILSLPTKKYQRLQDFRGIKNRRQVCLEDGYHRTQPLECPKTLRCFPWKNFLGTLKVHEMKLNEDEEQRKGKSITLKAQKASKGPKPSR</sequence>
<evidence type="ECO:0000313" key="3">
    <source>
        <dbReference type="Proteomes" id="UP000257109"/>
    </source>
</evidence>
<accession>A0A371F8P5</accession>
<dbReference type="AlphaFoldDB" id="A0A371F8P5"/>
<reference evidence="2" key="1">
    <citation type="submission" date="2018-05" db="EMBL/GenBank/DDBJ databases">
        <title>Draft genome of Mucuna pruriens seed.</title>
        <authorList>
            <person name="Nnadi N.E."/>
            <person name="Vos R."/>
            <person name="Hasami M.H."/>
            <person name="Devisetty U.K."/>
            <person name="Aguiy J.C."/>
        </authorList>
    </citation>
    <scope>NUCLEOTIDE SEQUENCE [LARGE SCALE GENOMIC DNA]</scope>
    <source>
        <strain evidence="2">JCA_2017</strain>
    </source>
</reference>
<gene>
    <name evidence="2" type="ORF">CR513_45564</name>
</gene>
<feature type="region of interest" description="Disordered" evidence="1">
    <location>
        <begin position="93"/>
        <end position="118"/>
    </location>
</feature>
<proteinExistence type="predicted"/>
<protein>
    <submittedName>
        <fullName evidence="2">Uncharacterized protein</fullName>
    </submittedName>
</protein>
<comment type="caution">
    <text evidence="2">The sequence shown here is derived from an EMBL/GenBank/DDBJ whole genome shotgun (WGS) entry which is preliminary data.</text>
</comment>